<comment type="subunit">
    <text evidence="4 7">Homotetramer.</text>
</comment>
<organism evidence="11 12">
    <name type="scientific">Phytophthora kernoviae</name>
    <dbReference type="NCBI Taxonomy" id="325452"/>
    <lineage>
        <taxon>Eukaryota</taxon>
        <taxon>Sar</taxon>
        <taxon>Stramenopiles</taxon>
        <taxon>Oomycota</taxon>
        <taxon>Peronosporomycetes</taxon>
        <taxon>Peronosporales</taxon>
        <taxon>Peronosporaceae</taxon>
        <taxon>Phytophthora</taxon>
    </lineage>
</organism>
<dbReference type="Gene3D" id="2.60.40.180">
    <property type="entry name" value="Transthyretin/hydroxyisourate hydrolase domain"/>
    <property type="match status" value="1"/>
</dbReference>
<dbReference type="InterPro" id="IPR023416">
    <property type="entry name" value="Transthyretin/HIU_hydrolase_d"/>
</dbReference>
<comment type="catalytic activity">
    <reaction evidence="1 7">
        <text>5-hydroxyisourate + H2O = 5-hydroxy-2-oxo-4-ureido-2,5-dihydro-1H-imidazole-5-carboxylate + H(+)</text>
        <dbReference type="Rhea" id="RHEA:23736"/>
        <dbReference type="ChEBI" id="CHEBI:15377"/>
        <dbReference type="ChEBI" id="CHEBI:15378"/>
        <dbReference type="ChEBI" id="CHEBI:18072"/>
        <dbReference type="ChEBI" id="CHEBI:58639"/>
        <dbReference type="EC" id="3.5.2.17"/>
    </reaction>
</comment>
<dbReference type="AlphaFoldDB" id="A0A3R7H021"/>
<feature type="domain" description="Transthyretin/hydroxyisourate hydrolase" evidence="8">
    <location>
        <begin position="1"/>
        <end position="117"/>
    </location>
</feature>
<reference evidence="11 12" key="2">
    <citation type="submission" date="2018-07" db="EMBL/GenBank/DDBJ databases">
        <title>Genome sequencing of oomycete isolates from Chile give support for New Zealand origin for Phytophthora kernoviae and make available the first Nothophytophthora sp. genome.</title>
        <authorList>
            <person name="Studholme D.J."/>
            <person name="Sanfuentes E."/>
            <person name="Panda P."/>
            <person name="Hill R."/>
            <person name="Sambles C."/>
            <person name="Grant M."/>
            <person name="Williams N.M."/>
            <person name="Mcdougal R.L."/>
        </authorList>
    </citation>
    <scope>NUCLEOTIDE SEQUENCE [LARGE SCALE GENOMIC DNA]</scope>
    <source>
        <strain evidence="11">Chile4</strain>
    </source>
</reference>
<evidence type="ECO:0000313" key="11">
    <source>
        <dbReference type="EMBL" id="RLN80528.1"/>
    </source>
</evidence>
<dbReference type="SUPFAM" id="SSF49472">
    <property type="entry name" value="Transthyretin (synonym: prealbumin)"/>
    <property type="match status" value="1"/>
</dbReference>
<dbReference type="InterPro" id="IPR023418">
    <property type="entry name" value="Thyroxine_BS"/>
</dbReference>
<comment type="similarity">
    <text evidence="3 7">Belongs to the transthyretin family. 5-hydroxyisourate hydrolase subfamily.</text>
</comment>
<evidence type="ECO:0000313" key="10">
    <source>
        <dbReference type="EMBL" id="KAG2526205.1"/>
    </source>
</evidence>
<dbReference type="GO" id="GO:0033971">
    <property type="term" value="F:hydroxyisourate hydrolase activity"/>
    <property type="evidence" value="ECO:0007669"/>
    <property type="project" value="UniProtKB-EC"/>
</dbReference>
<evidence type="ECO:0000256" key="2">
    <source>
        <dbReference type="ARBA" id="ARBA00002704"/>
    </source>
</evidence>
<name>A0A3R7H021_9STRA</name>
<dbReference type="STRING" id="325452.A0A3R7H021"/>
<keyword evidence="5 7" id="KW-0659">Purine metabolism</keyword>
<proteinExistence type="inferred from homology"/>
<dbReference type="Pfam" id="PF00576">
    <property type="entry name" value="Transthyretin"/>
    <property type="match status" value="1"/>
</dbReference>
<evidence type="ECO:0000256" key="6">
    <source>
        <dbReference type="ARBA" id="ARBA00022801"/>
    </source>
</evidence>
<dbReference type="Proteomes" id="UP000785171">
    <property type="component" value="Unassembled WGS sequence"/>
</dbReference>
<dbReference type="InterPro" id="IPR000895">
    <property type="entry name" value="Transthyretin/HIU_hydrolase"/>
</dbReference>
<dbReference type="CDD" id="cd05822">
    <property type="entry name" value="TLP_HIUase"/>
    <property type="match status" value="1"/>
</dbReference>
<keyword evidence="12" id="KW-1185">Reference proteome</keyword>
<gene>
    <name evidence="11" type="ORF">BBO99_00004428</name>
    <name evidence="9" type="ORF">JM16_004882</name>
    <name evidence="10" type="ORF">JM18_004457</name>
</gene>
<dbReference type="InterPro" id="IPR036817">
    <property type="entry name" value="Transthyretin/HIU_hydrolase_sf"/>
</dbReference>
<evidence type="ECO:0000256" key="3">
    <source>
        <dbReference type="ARBA" id="ARBA00009850"/>
    </source>
</evidence>
<dbReference type="PRINTS" id="PR00189">
    <property type="entry name" value="TRNSTHYRETIN"/>
</dbReference>
<dbReference type="PANTHER" id="PTHR10395">
    <property type="entry name" value="URICASE AND TRANSTHYRETIN-RELATED"/>
    <property type="match status" value="1"/>
</dbReference>
<dbReference type="EMBL" id="JPWV03000112">
    <property type="protein sequence ID" value="KAG2524514.1"/>
    <property type="molecule type" value="Genomic_DNA"/>
</dbReference>
<dbReference type="PROSITE" id="PS00768">
    <property type="entry name" value="TRANSTHYRETIN_1"/>
    <property type="match status" value="1"/>
</dbReference>
<reference evidence="9" key="1">
    <citation type="journal article" date="2015" name="Genom Data">
        <title>Genome sequences of six Phytophthora species associated with forests in New Zealand.</title>
        <authorList>
            <person name="Studholme D.J."/>
            <person name="McDougal R.L."/>
            <person name="Sambles C."/>
            <person name="Hansen E."/>
            <person name="Hardy G."/>
            <person name="Grant M."/>
            <person name="Ganley R.J."/>
            <person name="Williams N.M."/>
        </authorList>
    </citation>
    <scope>NUCLEOTIDE SEQUENCE</scope>
    <source>
        <strain evidence="9">NZFS 2646</strain>
        <strain evidence="10">NZFS 3630</strain>
    </source>
</reference>
<accession>A0A3R7H021</accession>
<dbReference type="InterPro" id="IPR014306">
    <property type="entry name" value="Hydroxyisourate_hydrolase"/>
</dbReference>
<dbReference type="EMBL" id="MBDN02000106">
    <property type="protein sequence ID" value="RLN80528.1"/>
    <property type="molecule type" value="Genomic_DNA"/>
</dbReference>
<sequence length="118" mass="13164">MYKSPVTSHVLDTSRGCPAGNVHVELQFLQGGDWLRVNGGRTNDDGRVTNDLVPETSTFGQGTYRMVFHTKEYFDATGVAEYFYPEVTIAFIVKDPTQHFHVPLLINPFGYSTGGNDF</sequence>
<dbReference type="SMART" id="SM00095">
    <property type="entry name" value="TR_THY"/>
    <property type="match status" value="1"/>
</dbReference>
<evidence type="ECO:0000313" key="12">
    <source>
        <dbReference type="Proteomes" id="UP000285624"/>
    </source>
</evidence>
<evidence type="ECO:0000256" key="7">
    <source>
        <dbReference type="RuleBase" id="RU361270"/>
    </source>
</evidence>
<reference evidence="9" key="3">
    <citation type="submission" date="2020-06" db="EMBL/GenBank/DDBJ databases">
        <authorList>
            <person name="Studholme D.J."/>
        </authorList>
    </citation>
    <scope>NUCLEOTIDE SEQUENCE</scope>
    <source>
        <strain evidence="9">NZFS 2646</strain>
        <strain evidence="10">NZFS 3630</strain>
    </source>
</reference>
<evidence type="ECO:0000256" key="5">
    <source>
        <dbReference type="ARBA" id="ARBA00022631"/>
    </source>
</evidence>
<comment type="caution">
    <text evidence="11">The sequence shown here is derived from an EMBL/GenBank/DDBJ whole genome shotgun (WGS) entry which is preliminary data.</text>
</comment>
<comment type="function">
    <text evidence="2">Catalyzes the hydrolysis of 5-hydroxyisourate (HIU) to 2-oxo-4-hydroxy-4-carboxy-5-ureidoimidazoline (OHCU).</text>
</comment>
<evidence type="ECO:0000259" key="8">
    <source>
        <dbReference type="SMART" id="SM00095"/>
    </source>
</evidence>
<dbReference type="GO" id="GO:0006144">
    <property type="term" value="P:purine nucleobase metabolic process"/>
    <property type="evidence" value="ECO:0007669"/>
    <property type="project" value="UniProtKB-KW"/>
</dbReference>
<evidence type="ECO:0000313" key="9">
    <source>
        <dbReference type="EMBL" id="KAG2524514.1"/>
    </source>
</evidence>
<evidence type="ECO:0000256" key="1">
    <source>
        <dbReference type="ARBA" id="ARBA00001043"/>
    </source>
</evidence>
<dbReference type="Proteomes" id="UP000792063">
    <property type="component" value="Unassembled WGS sequence"/>
</dbReference>
<dbReference type="NCBIfam" id="TIGR02962">
    <property type="entry name" value="hdxy_isourate"/>
    <property type="match status" value="1"/>
</dbReference>
<dbReference type="PANTHER" id="PTHR10395:SF7">
    <property type="entry name" value="5-HYDROXYISOURATE HYDROLASE"/>
    <property type="match status" value="1"/>
</dbReference>
<protein>
    <recommendedName>
        <fullName evidence="7">5-hydroxyisourate hydrolase</fullName>
        <shortName evidence="7">HIU hydrolase</shortName>
        <shortName evidence="7">HIUHase</shortName>
        <ecNumber evidence="7">3.5.2.17</ecNumber>
    </recommendedName>
</protein>
<dbReference type="EMBL" id="JPWU03000105">
    <property type="protein sequence ID" value="KAG2526205.1"/>
    <property type="molecule type" value="Genomic_DNA"/>
</dbReference>
<dbReference type="EC" id="3.5.2.17" evidence="7"/>
<keyword evidence="6 7" id="KW-0378">Hydrolase</keyword>
<evidence type="ECO:0000256" key="4">
    <source>
        <dbReference type="ARBA" id="ARBA00011881"/>
    </source>
</evidence>
<dbReference type="Proteomes" id="UP000285624">
    <property type="component" value="Unassembled WGS sequence"/>
</dbReference>